<dbReference type="RefSeq" id="WP_318750954.1">
    <property type="nucleotide sequence ID" value="NZ_CP132508.1"/>
</dbReference>
<evidence type="ECO:0000259" key="2">
    <source>
        <dbReference type="Pfam" id="PF21956"/>
    </source>
</evidence>
<accession>A0ABZ0QPI3</accession>
<feature type="compositionally biased region" description="Basic and acidic residues" evidence="1">
    <location>
        <begin position="86"/>
        <end position="95"/>
    </location>
</feature>
<evidence type="ECO:0000313" key="4">
    <source>
        <dbReference type="Proteomes" id="UP001304683"/>
    </source>
</evidence>
<keyword evidence="4" id="KW-1185">Reference proteome</keyword>
<name>A0ABZ0QPI3_9FIRM</name>
<dbReference type="EMBL" id="CP132508">
    <property type="protein sequence ID" value="WPD19422.1"/>
    <property type="molecule type" value="Genomic_DNA"/>
</dbReference>
<sequence>MTELPPRVARLFHNYDVRTIDAQRDRQLVILTVLVYGEWEDIQWLFRTYGWDAVRDVVARDLQTVRSLPPSVLNLWSIVFWGKPLRPPEPRERWAPTRGPEPPS</sequence>
<organism evidence="3 4">
    <name type="scientific">Thermaerobacter composti</name>
    <dbReference type="NCBI Taxonomy" id="554949"/>
    <lineage>
        <taxon>Bacteria</taxon>
        <taxon>Bacillati</taxon>
        <taxon>Bacillota</taxon>
        <taxon>Clostridia</taxon>
        <taxon>Eubacteriales</taxon>
        <taxon>Clostridiales Family XVII. Incertae Sedis</taxon>
        <taxon>Thermaerobacter</taxon>
    </lineage>
</organism>
<evidence type="ECO:0000313" key="3">
    <source>
        <dbReference type="EMBL" id="WPD19422.1"/>
    </source>
</evidence>
<dbReference type="InterPro" id="IPR053830">
    <property type="entry name" value="DUF6922"/>
</dbReference>
<feature type="domain" description="DUF6922" evidence="2">
    <location>
        <begin position="10"/>
        <end position="58"/>
    </location>
</feature>
<feature type="region of interest" description="Disordered" evidence="1">
    <location>
        <begin position="84"/>
        <end position="104"/>
    </location>
</feature>
<evidence type="ECO:0000256" key="1">
    <source>
        <dbReference type="SAM" id="MobiDB-lite"/>
    </source>
</evidence>
<dbReference type="Pfam" id="PF21956">
    <property type="entry name" value="DUF6922"/>
    <property type="match status" value="1"/>
</dbReference>
<protein>
    <recommendedName>
        <fullName evidence="2">DUF6922 domain-containing protein</fullName>
    </recommendedName>
</protein>
<reference evidence="3 4" key="1">
    <citation type="submission" date="2023-08" db="EMBL/GenBank/DDBJ databases">
        <title>Genome sequence of Thermaerobacter compostii strain Ins1, a spore-forming filamentous bacterium isolated from a deep geothermal reservoir.</title>
        <authorList>
            <person name="Bregnard D."/>
            <person name="Gonzalez D."/>
            <person name="Junier P."/>
        </authorList>
    </citation>
    <scope>NUCLEOTIDE SEQUENCE [LARGE SCALE GENOMIC DNA]</scope>
    <source>
        <strain evidence="3 4">Ins1</strain>
    </source>
</reference>
<gene>
    <name evidence="3" type="ORF">Q5761_01765</name>
</gene>
<dbReference type="Proteomes" id="UP001304683">
    <property type="component" value="Chromosome"/>
</dbReference>
<proteinExistence type="predicted"/>